<dbReference type="PANTHER" id="PTHR41771:SF1">
    <property type="entry name" value="MEMBRANE PROTEIN"/>
    <property type="match status" value="1"/>
</dbReference>
<accession>A0A411YES7</accession>
<gene>
    <name evidence="3" type="ORF">ER308_09220</name>
</gene>
<feature type="transmembrane region" description="Helical" evidence="2">
    <location>
        <begin position="211"/>
        <end position="233"/>
    </location>
</feature>
<dbReference type="Proteomes" id="UP000291469">
    <property type="component" value="Chromosome"/>
</dbReference>
<dbReference type="KEGG" id="erz:ER308_09220"/>
<feature type="transmembrane region" description="Helical" evidence="2">
    <location>
        <begin position="312"/>
        <end position="334"/>
    </location>
</feature>
<evidence type="ECO:0000256" key="1">
    <source>
        <dbReference type="SAM" id="MobiDB-lite"/>
    </source>
</evidence>
<keyword evidence="2" id="KW-0472">Membrane</keyword>
<reference evidence="3 4" key="1">
    <citation type="submission" date="2019-01" db="EMBL/GenBank/DDBJ databases">
        <title>Egibacter rhizosphaerae EGI 80759T.</title>
        <authorList>
            <person name="Chen D.-D."/>
            <person name="Tian Y."/>
            <person name="Jiao J.-Y."/>
            <person name="Zhang X.-T."/>
            <person name="Zhang Y.-G."/>
            <person name="Zhang Y."/>
            <person name="Xiao M."/>
            <person name="Shu W.-S."/>
            <person name="Li W.-J."/>
        </authorList>
    </citation>
    <scope>NUCLEOTIDE SEQUENCE [LARGE SCALE GENOMIC DNA]</scope>
    <source>
        <strain evidence="3 4">EGI 80759</strain>
    </source>
</reference>
<feature type="transmembrane region" description="Helical" evidence="2">
    <location>
        <begin position="160"/>
        <end position="180"/>
    </location>
</feature>
<dbReference type="RefSeq" id="WP_131154706.1">
    <property type="nucleotide sequence ID" value="NZ_CP036402.1"/>
</dbReference>
<dbReference type="EMBL" id="CP036402">
    <property type="protein sequence ID" value="QBI19709.1"/>
    <property type="molecule type" value="Genomic_DNA"/>
</dbReference>
<dbReference type="AlphaFoldDB" id="A0A411YES7"/>
<keyword evidence="2" id="KW-1133">Transmembrane helix</keyword>
<protein>
    <submittedName>
        <fullName evidence="3">YibE/F family protein</fullName>
    </submittedName>
</protein>
<sequence length="484" mass="49423">MRASHRGLLVAVAVVAAVAAAGMVALWPDGDRELEGVGAEDAGIQEEAAPEDEAELLDARILEVTERADEFDDPTLLPGAAIVDITAETEGGEVVTFEMGDDTGDTFAEGQRVRLAEVGTADGETSYYVADFRRGPQMALLAGLFALAVIALGRFQGVRALVGLGLSFLVIIGFIVPAILDGSDPVWVALFGGLAVMIITLYLSHGVSAKTSAAIVGTAGALLLTVGLAAGFIEAAQLTGFTDEDARLANYQVGGLSLQGLLLAGIIIGGLGVLDDVTMSQSATVFALRRADPTLGYGELFRSALAVGRDHVAATVNTLFLAYAGAALPLLILFSTATDPASQVLTSEIVAVEVVRTLVGSIGLIAAVPFTTALAAAVAREEADDLADEGSEHDAEGAVLAAPEETSQAGGATPAPRSTPPPPDGAARVGPAAGSLTEDLVNPVDETGEEDLWVQRLRDAYQIDDTAGDGTEGPQDPGRGPAGT</sequence>
<organism evidence="3 4">
    <name type="scientific">Egibacter rhizosphaerae</name>
    <dbReference type="NCBI Taxonomy" id="1670831"/>
    <lineage>
        <taxon>Bacteria</taxon>
        <taxon>Bacillati</taxon>
        <taxon>Actinomycetota</taxon>
        <taxon>Nitriliruptoria</taxon>
        <taxon>Egibacterales</taxon>
        <taxon>Egibacteraceae</taxon>
        <taxon>Egibacter</taxon>
    </lineage>
</organism>
<evidence type="ECO:0000256" key="2">
    <source>
        <dbReference type="SAM" id="Phobius"/>
    </source>
</evidence>
<feature type="transmembrane region" description="Helical" evidence="2">
    <location>
        <begin position="354"/>
        <end position="379"/>
    </location>
</feature>
<feature type="transmembrane region" description="Helical" evidence="2">
    <location>
        <begin position="135"/>
        <end position="153"/>
    </location>
</feature>
<feature type="region of interest" description="Disordered" evidence="1">
    <location>
        <begin position="402"/>
        <end position="484"/>
    </location>
</feature>
<dbReference type="PANTHER" id="PTHR41771">
    <property type="entry name" value="MEMBRANE PROTEIN-RELATED"/>
    <property type="match status" value="1"/>
</dbReference>
<proteinExistence type="predicted"/>
<dbReference type="OrthoDB" id="5846312at2"/>
<feature type="transmembrane region" description="Helical" evidence="2">
    <location>
        <begin position="253"/>
        <end position="274"/>
    </location>
</feature>
<dbReference type="Pfam" id="PF07907">
    <property type="entry name" value="YibE_F"/>
    <property type="match status" value="1"/>
</dbReference>
<feature type="transmembrane region" description="Helical" evidence="2">
    <location>
        <begin position="7"/>
        <end position="27"/>
    </location>
</feature>
<keyword evidence="4" id="KW-1185">Reference proteome</keyword>
<dbReference type="InterPro" id="IPR012507">
    <property type="entry name" value="YibE_F"/>
</dbReference>
<evidence type="ECO:0000313" key="3">
    <source>
        <dbReference type="EMBL" id="QBI19709.1"/>
    </source>
</evidence>
<name>A0A411YES7_9ACTN</name>
<evidence type="ECO:0000313" key="4">
    <source>
        <dbReference type="Proteomes" id="UP000291469"/>
    </source>
</evidence>
<keyword evidence="2" id="KW-0812">Transmembrane</keyword>
<feature type="transmembrane region" description="Helical" evidence="2">
    <location>
        <begin position="186"/>
        <end position="204"/>
    </location>
</feature>